<keyword evidence="10" id="KW-1185">Reference proteome</keyword>
<evidence type="ECO:0000256" key="6">
    <source>
        <dbReference type="ARBA" id="ARBA00023027"/>
    </source>
</evidence>
<keyword evidence="4 8" id="KW-0067">ATP-binding</keyword>
<dbReference type="PANTHER" id="PTHR20275">
    <property type="entry name" value="NAD KINASE"/>
    <property type="match status" value="1"/>
</dbReference>
<dbReference type="PANTHER" id="PTHR20275:SF0">
    <property type="entry name" value="NAD KINASE"/>
    <property type="match status" value="1"/>
</dbReference>
<gene>
    <name evidence="8" type="primary">nadK</name>
    <name evidence="9" type="ORF">LrDSM24759_12830</name>
</gene>
<keyword evidence="5 8" id="KW-0521">NADP</keyword>
<dbReference type="GO" id="GO:0006741">
    <property type="term" value="P:NADP+ biosynthetic process"/>
    <property type="evidence" value="ECO:0007669"/>
    <property type="project" value="UniProtKB-UniRule"/>
</dbReference>
<name>A0A2Z6TUH3_9LACO</name>
<keyword evidence="3 8" id="KW-0418">Kinase</keyword>
<dbReference type="InterPro" id="IPR017438">
    <property type="entry name" value="ATP-NAD_kinase_N"/>
</dbReference>
<dbReference type="OrthoDB" id="9774737at2"/>
<evidence type="ECO:0000256" key="1">
    <source>
        <dbReference type="ARBA" id="ARBA00022679"/>
    </source>
</evidence>
<comment type="catalytic activity">
    <reaction evidence="7 8">
        <text>NAD(+) + ATP = ADP + NADP(+) + H(+)</text>
        <dbReference type="Rhea" id="RHEA:18629"/>
        <dbReference type="ChEBI" id="CHEBI:15378"/>
        <dbReference type="ChEBI" id="CHEBI:30616"/>
        <dbReference type="ChEBI" id="CHEBI:57540"/>
        <dbReference type="ChEBI" id="CHEBI:58349"/>
        <dbReference type="ChEBI" id="CHEBI:456216"/>
        <dbReference type="EC" id="2.7.1.23"/>
    </reaction>
</comment>
<dbReference type="Proteomes" id="UP000257317">
    <property type="component" value="Unassembled WGS sequence"/>
</dbReference>
<feature type="binding site" evidence="8">
    <location>
        <position position="149"/>
    </location>
    <ligand>
        <name>NAD(+)</name>
        <dbReference type="ChEBI" id="CHEBI:57540"/>
    </ligand>
</feature>
<feature type="binding site" evidence="8">
    <location>
        <begin position="121"/>
        <end position="122"/>
    </location>
    <ligand>
        <name>NAD(+)</name>
        <dbReference type="ChEBI" id="CHEBI:57540"/>
    </ligand>
</feature>
<dbReference type="Gene3D" id="3.40.50.10330">
    <property type="entry name" value="Probable inorganic polyphosphate/atp-NAD kinase, domain 1"/>
    <property type="match status" value="1"/>
</dbReference>
<dbReference type="GO" id="GO:0019674">
    <property type="term" value="P:NAD+ metabolic process"/>
    <property type="evidence" value="ECO:0007669"/>
    <property type="project" value="InterPro"/>
</dbReference>
<reference evidence="10" key="1">
    <citation type="submission" date="2018-03" db="EMBL/GenBank/DDBJ databases">
        <title>New taxa in the Lactobacillus gasseri group.</title>
        <authorList>
            <person name="Tanizawa Y."/>
            <person name="Tohno M."/>
            <person name="Endo A."/>
            <person name="Arita M."/>
        </authorList>
    </citation>
    <scope>NUCLEOTIDE SEQUENCE [LARGE SCALE GENOMIC DNA]</scope>
    <source>
        <strain evidence="10">DSM 24759</strain>
    </source>
</reference>
<dbReference type="Pfam" id="PF20143">
    <property type="entry name" value="NAD_kinase_C"/>
    <property type="match status" value="1"/>
</dbReference>
<dbReference type="AlphaFoldDB" id="A0A2Z6TUH3"/>
<proteinExistence type="inferred from homology"/>
<dbReference type="HAMAP" id="MF_00361">
    <property type="entry name" value="NAD_kinase"/>
    <property type="match status" value="1"/>
</dbReference>
<feature type="binding site" evidence="8">
    <location>
        <begin position="160"/>
        <end position="165"/>
    </location>
    <ligand>
        <name>NAD(+)</name>
        <dbReference type="ChEBI" id="CHEBI:57540"/>
    </ligand>
</feature>
<evidence type="ECO:0000256" key="4">
    <source>
        <dbReference type="ARBA" id="ARBA00022840"/>
    </source>
</evidence>
<feature type="active site" description="Proton acceptor" evidence="8">
    <location>
        <position position="45"/>
    </location>
</feature>
<accession>A0A2Z6TUH3</accession>
<comment type="similarity">
    <text evidence="8">Belongs to the NAD kinase family.</text>
</comment>
<evidence type="ECO:0000313" key="10">
    <source>
        <dbReference type="Proteomes" id="UP000257317"/>
    </source>
</evidence>
<evidence type="ECO:0000313" key="9">
    <source>
        <dbReference type="EMBL" id="GBG05369.1"/>
    </source>
</evidence>
<feature type="binding site" evidence="8">
    <location>
        <position position="147"/>
    </location>
    <ligand>
        <name>NAD(+)</name>
        <dbReference type="ChEBI" id="CHEBI:57540"/>
    </ligand>
</feature>
<dbReference type="InterPro" id="IPR002504">
    <property type="entry name" value="NADK"/>
</dbReference>
<feature type="binding site" evidence="8">
    <location>
        <position position="184"/>
    </location>
    <ligand>
        <name>NAD(+)</name>
        <dbReference type="ChEBI" id="CHEBI:57540"/>
    </ligand>
</feature>
<keyword evidence="1 8" id="KW-0808">Transferase</keyword>
<dbReference type="EC" id="2.7.1.23" evidence="8"/>
<dbReference type="InterPro" id="IPR016064">
    <property type="entry name" value="NAD/diacylglycerol_kinase_sf"/>
</dbReference>
<dbReference type="InterPro" id="IPR017437">
    <property type="entry name" value="ATP-NAD_kinase_PpnK-typ_C"/>
</dbReference>
<evidence type="ECO:0000256" key="7">
    <source>
        <dbReference type="ARBA" id="ARBA00047925"/>
    </source>
</evidence>
<feature type="binding site" evidence="8">
    <location>
        <begin position="45"/>
        <end position="46"/>
    </location>
    <ligand>
        <name>NAD(+)</name>
        <dbReference type="ChEBI" id="CHEBI:57540"/>
    </ligand>
</feature>
<keyword evidence="6 8" id="KW-0520">NAD</keyword>
<dbReference type="SUPFAM" id="SSF111331">
    <property type="entry name" value="NAD kinase/diacylglycerol kinase-like"/>
    <property type="match status" value="1"/>
</dbReference>
<organism evidence="9 10">
    <name type="scientific">Lactobacillus rodentium</name>
    <dbReference type="NCBI Taxonomy" id="947835"/>
    <lineage>
        <taxon>Bacteria</taxon>
        <taxon>Bacillati</taxon>
        <taxon>Bacillota</taxon>
        <taxon>Bacilli</taxon>
        <taxon>Lactobacillales</taxon>
        <taxon>Lactobacillaceae</taxon>
        <taxon>Lactobacillus</taxon>
    </lineage>
</organism>
<comment type="subcellular location">
    <subcellularLocation>
        <location evidence="8">Cytoplasm</location>
    </subcellularLocation>
</comment>
<keyword evidence="2 8" id="KW-0547">Nucleotide-binding</keyword>
<dbReference type="GO" id="GO:0005524">
    <property type="term" value="F:ATP binding"/>
    <property type="evidence" value="ECO:0007669"/>
    <property type="project" value="UniProtKB-KW"/>
</dbReference>
<dbReference type="GO" id="GO:0003951">
    <property type="term" value="F:NAD+ kinase activity"/>
    <property type="evidence" value="ECO:0007669"/>
    <property type="project" value="UniProtKB-UniRule"/>
</dbReference>
<dbReference type="GO" id="GO:0046872">
    <property type="term" value="F:metal ion binding"/>
    <property type="evidence" value="ECO:0007669"/>
    <property type="project" value="UniProtKB-UniRule"/>
</dbReference>
<dbReference type="NCBIfam" id="NF003424">
    <property type="entry name" value="PRK04885.1"/>
    <property type="match status" value="1"/>
</dbReference>
<comment type="caution">
    <text evidence="8">Lacks conserved residue(s) required for the propagation of feature annotation.</text>
</comment>
<comment type="cofactor">
    <cofactor evidence="8">
        <name>a divalent metal cation</name>
        <dbReference type="ChEBI" id="CHEBI:60240"/>
    </cofactor>
</comment>
<dbReference type="Gene3D" id="2.60.200.30">
    <property type="entry name" value="Probable inorganic polyphosphate/atp-NAD kinase, domain 2"/>
    <property type="match status" value="1"/>
</dbReference>
<dbReference type="EMBL" id="BFBY01000012">
    <property type="protein sequence ID" value="GBG05369.1"/>
    <property type="molecule type" value="Genomic_DNA"/>
</dbReference>
<evidence type="ECO:0000256" key="2">
    <source>
        <dbReference type="ARBA" id="ARBA00022741"/>
    </source>
</evidence>
<keyword evidence="8" id="KW-0963">Cytoplasm</keyword>
<evidence type="ECO:0000256" key="5">
    <source>
        <dbReference type="ARBA" id="ARBA00022857"/>
    </source>
</evidence>
<protein>
    <recommendedName>
        <fullName evidence="8">NAD kinase</fullName>
        <ecNumber evidence="8">2.7.1.23</ecNumber>
    </recommendedName>
    <alternativeName>
        <fullName evidence="8">ATP-dependent NAD kinase</fullName>
    </alternativeName>
</protein>
<dbReference type="Pfam" id="PF01513">
    <property type="entry name" value="NAD_kinase"/>
    <property type="match status" value="1"/>
</dbReference>
<evidence type="ECO:0000256" key="8">
    <source>
        <dbReference type="HAMAP-Rule" id="MF_00361"/>
    </source>
</evidence>
<evidence type="ECO:0000256" key="3">
    <source>
        <dbReference type="ARBA" id="ARBA00022777"/>
    </source>
</evidence>
<sequence>MKVAIVNNDRVETQAVVKNLEKLLASKKIEIDEENPDVIISVGGDGTLISAFHKYVNIIDQVRFIGVHTGHLGFYTDWRNYELGKLVDNLTKKQPSTSSYPLLELVVTRKDKSKKKILALNEATIKRVSKTLTADVFIRDQFFESFKGDGLCVSTPTGSTAYSKSLGGAVIHPRLKALQMTEIASINNRIFRTLSSPIVISPDEWITIKPAEAHHDDYVVTYDGYSIRGKDIKKIEYRISQHVIRFDKYQHTHFWNRVEDAFIGHDREV</sequence>
<dbReference type="GO" id="GO:0051287">
    <property type="term" value="F:NAD binding"/>
    <property type="evidence" value="ECO:0007669"/>
    <property type="project" value="UniProtKB-ARBA"/>
</dbReference>
<comment type="caution">
    <text evidence="9">The sequence shown here is derived from an EMBL/GenBank/DDBJ whole genome shotgun (WGS) entry which is preliminary data.</text>
</comment>
<dbReference type="GO" id="GO:0005737">
    <property type="term" value="C:cytoplasm"/>
    <property type="evidence" value="ECO:0007669"/>
    <property type="project" value="UniProtKB-SubCell"/>
</dbReference>
<comment type="function">
    <text evidence="8">Involved in the regulation of the intracellular balance of NAD and NADP, and is a key enzyme in the biosynthesis of NADP. Catalyzes specifically the phosphorylation on 2'-hydroxyl of the adenosine moiety of NAD to yield NADP.</text>
</comment>
<dbReference type="RefSeq" id="WP_117118698.1">
    <property type="nucleotide sequence ID" value="NZ_BFBY01000012.1"/>
</dbReference>